<dbReference type="AlphaFoldDB" id="A0A1I3WEB1"/>
<evidence type="ECO:0000256" key="1">
    <source>
        <dbReference type="ARBA" id="ARBA00009437"/>
    </source>
</evidence>
<feature type="domain" description="HTH lysR-type" evidence="5">
    <location>
        <begin position="1"/>
        <end position="59"/>
    </location>
</feature>
<dbReference type="PANTHER" id="PTHR30419:SF8">
    <property type="entry name" value="NITROGEN ASSIMILATION TRANSCRIPTIONAL ACTIVATOR-RELATED"/>
    <property type="match status" value="1"/>
</dbReference>
<dbReference type="GO" id="GO:0005829">
    <property type="term" value="C:cytosol"/>
    <property type="evidence" value="ECO:0007669"/>
    <property type="project" value="TreeGrafter"/>
</dbReference>
<evidence type="ECO:0000256" key="2">
    <source>
        <dbReference type="ARBA" id="ARBA00023015"/>
    </source>
</evidence>
<comment type="similarity">
    <text evidence="1">Belongs to the LysR transcriptional regulatory family.</text>
</comment>
<dbReference type="Proteomes" id="UP000183299">
    <property type="component" value="Unassembled WGS sequence"/>
</dbReference>
<keyword evidence="4" id="KW-0804">Transcription</keyword>
<keyword evidence="2" id="KW-0805">Transcription regulation</keyword>
<evidence type="ECO:0000313" key="6">
    <source>
        <dbReference type="EMBL" id="SFK05750.1"/>
    </source>
</evidence>
<dbReference type="GeneID" id="98666681"/>
<proteinExistence type="inferred from homology"/>
<dbReference type="InterPro" id="IPR000847">
    <property type="entry name" value="LysR_HTH_N"/>
</dbReference>
<evidence type="ECO:0000256" key="3">
    <source>
        <dbReference type="ARBA" id="ARBA00023125"/>
    </source>
</evidence>
<dbReference type="Pfam" id="PF00126">
    <property type="entry name" value="HTH_1"/>
    <property type="match status" value="1"/>
</dbReference>
<dbReference type="InterPro" id="IPR036388">
    <property type="entry name" value="WH-like_DNA-bd_sf"/>
</dbReference>
<organism evidence="6 7">
    <name type="scientific">Celeribacter halophilus</name>
    <dbReference type="NCBI Taxonomy" id="576117"/>
    <lineage>
        <taxon>Bacteria</taxon>
        <taxon>Pseudomonadati</taxon>
        <taxon>Pseudomonadota</taxon>
        <taxon>Alphaproteobacteria</taxon>
        <taxon>Rhodobacterales</taxon>
        <taxon>Roseobacteraceae</taxon>
        <taxon>Celeribacter</taxon>
    </lineage>
</organism>
<dbReference type="SUPFAM" id="SSF46785">
    <property type="entry name" value="Winged helix' DNA-binding domain"/>
    <property type="match status" value="1"/>
</dbReference>
<keyword evidence="3 6" id="KW-0238">DNA-binding</keyword>
<reference evidence="6 7" key="1">
    <citation type="submission" date="2016-10" db="EMBL/GenBank/DDBJ databases">
        <authorList>
            <person name="de Groot N.N."/>
        </authorList>
    </citation>
    <scope>NUCLEOTIDE SEQUENCE [LARGE SCALE GENOMIC DNA]</scope>
    <source>
        <strain evidence="6 7">CGMCC 1.8891</strain>
    </source>
</reference>
<gene>
    <name evidence="6" type="ORF">SAMN04488138_1243</name>
</gene>
<protein>
    <submittedName>
        <fullName evidence="6">DNA-binding transcriptional regulator, LysR family</fullName>
    </submittedName>
</protein>
<dbReference type="Gene3D" id="1.10.10.10">
    <property type="entry name" value="Winged helix-like DNA-binding domain superfamily/Winged helix DNA-binding domain"/>
    <property type="match status" value="1"/>
</dbReference>
<accession>A0A1I3WEB1</accession>
<evidence type="ECO:0000256" key="4">
    <source>
        <dbReference type="ARBA" id="ARBA00023163"/>
    </source>
</evidence>
<dbReference type="RefSeq" id="WP_074914496.1">
    <property type="nucleotide sequence ID" value="NZ_FORY01000024.1"/>
</dbReference>
<sequence length="303" mass="33685">MLHSSLLKQIDEIARSGSIRSAAEVLNVSASSINRRLIQLEEEFGMPLFHRHRQGMALTAAGEIVVAHIRETLRDHERMHHRLKELLGTRETQVRISAMHGLASGILPRLIRKFREEHPEILITVRAQTTTGVEADLAMGVADLGLSYAYPSGQSIPATAIFPTRLGVVVAANHRLAKRSDLRLMEVAAFPLAIADETMTINHLISDAFSTAGIDLHPTYKSNSVELLKSMVRAGEAITFLSRIDVDEDLRANQLAYVPVLGRELKNHELRLGHRQNSALATPVTLFEEFLRAHISLIETPWV</sequence>
<keyword evidence="7" id="KW-1185">Reference proteome</keyword>
<name>A0A1I3WEB1_9RHOB</name>
<evidence type="ECO:0000313" key="7">
    <source>
        <dbReference type="Proteomes" id="UP000183299"/>
    </source>
</evidence>
<dbReference type="InterPro" id="IPR005119">
    <property type="entry name" value="LysR_subst-bd"/>
</dbReference>
<dbReference type="Pfam" id="PF03466">
    <property type="entry name" value="LysR_substrate"/>
    <property type="match status" value="1"/>
</dbReference>
<dbReference type="GO" id="GO:0003677">
    <property type="term" value="F:DNA binding"/>
    <property type="evidence" value="ECO:0007669"/>
    <property type="project" value="UniProtKB-KW"/>
</dbReference>
<dbReference type="InterPro" id="IPR036390">
    <property type="entry name" value="WH_DNA-bd_sf"/>
</dbReference>
<dbReference type="PROSITE" id="PS50931">
    <property type="entry name" value="HTH_LYSR"/>
    <property type="match status" value="1"/>
</dbReference>
<dbReference type="EMBL" id="FORY01000024">
    <property type="protein sequence ID" value="SFK05750.1"/>
    <property type="molecule type" value="Genomic_DNA"/>
</dbReference>
<dbReference type="PANTHER" id="PTHR30419">
    <property type="entry name" value="HTH-TYPE TRANSCRIPTIONAL REGULATOR YBHD"/>
    <property type="match status" value="1"/>
</dbReference>
<dbReference type="GO" id="GO:0003700">
    <property type="term" value="F:DNA-binding transcription factor activity"/>
    <property type="evidence" value="ECO:0007669"/>
    <property type="project" value="InterPro"/>
</dbReference>
<dbReference type="STRING" id="576117.SAMN04488138_1243"/>
<dbReference type="InterPro" id="IPR050950">
    <property type="entry name" value="HTH-type_LysR_regulators"/>
</dbReference>
<dbReference type="Gene3D" id="3.40.190.10">
    <property type="entry name" value="Periplasmic binding protein-like II"/>
    <property type="match status" value="2"/>
</dbReference>
<evidence type="ECO:0000259" key="5">
    <source>
        <dbReference type="PROSITE" id="PS50931"/>
    </source>
</evidence>
<dbReference type="SUPFAM" id="SSF53850">
    <property type="entry name" value="Periplasmic binding protein-like II"/>
    <property type="match status" value="1"/>
</dbReference>